<keyword evidence="6" id="KW-1185">Reference proteome</keyword>
<name>A0ABD3QLG3_9STRA</name>
<dbReference type="PANTHER" id="PTHR31468">
    <property type="entry name" value="1,3-BETA-GLUCANOSYLTRANSFERASE GAS1"/>
    <property type="match status" value="1"/>
</dbReference>
<dbReference type="Proteomes" id="UP001516023">
    <property type="component" value="Unassembled WGS sequence"/>
</dbReference>
<protein>
    <recommendedName>
        <fullName evidence="7">Glycoside hydrolase family 5 domain-containing protein</fullName>
    </recommendedName>
</protein>
<reference evidence="5 6" key="1">
    <citation type="journal article" date="2020" name="G3 (Bethesda)">
        <title>Improved Reference Genome for Cyclotella cryptica CCMP332, a Model for Cell Wall Morphogenesis, Salinity Adaptation, and Lipid Production in Diatoms (Bacillariophyta).</title>
        <authorList>
            <person name="Roberts W.R."/>
            <person name="Downey K.M."/>
            <person name="Ruck E.C."/>
            <person name="Traller J.C."/>
            <person name="Alverson A.J."/>
        </authorList>
    </citation>
    <scope>NUCLEOTIDE SEQUENCE [LARGE SCALE GENOMIC DNA]</scope>
    <source>
        <strain evidence="5 6">CCMP332</strain>
    </source>
</reference>
<evidence type="ECO:0000313" key="5">
    <source>
        <dbReference type="EMBL" id="KAL3801049.1"/>
    </source>
</evidence>
<dbReference type="Pfam" id="PF03198">
    <property type="entry name" value="Glyco_hydro_72"/>
    <property type="match status" value="1"/>
</dbReference>
<evidence type="ECO:0000256" key="4">
    <source>
        <dbReference type="ARBA" id="ARBA00023180"/>
    </source>
</evidence>
<evidence type="ECO:0000256" key="1">
    <source>
        <dbReference type="ARBA" id="ARBA00007528"/>
    </source>
</evidence>
<keyword evidence="3" id="KW-1015">Disulfide bond</keyword>
<gene>
    <name evidence="5" type="ORF">HJC23_002342</name>
</gene>
<proteinExistence type="inferred from homology"/>
<accession>A0ABD3QLG3</accession>
<organism evidence="5 6">
    <name type="scientific">Cyclotella cryptica</name>
    <dbReference type="NCBI Taxonomy" id="29204"/>
    <lineage>
        <taxon>Eukaryota</taxon>
        <taxon>Sar</taxon>
        <taxon>Stramenopiles</taxon>
        <taxon>Ochrophyta</taxon>
        <taxon>Bacillariophyta</taxon>
        <taxon>Coscinodiscophyceae</taxon>
        <taxon>Thalassiosirophycidae</taxon>
        <taxon>Stephanodiscales</taxon>
        <taxon>Stephanodiscaceae</taxon>
        <taxon>Cyclotella</taxon>
    </lineage>
</organism>
<comment type="caution">
    <text evidence="5">The sequence shown here is derived from an EMBL/GenBank/DDBJ whole genome shotgun (WGS) entry which is preliminary data.</text>
</comment>
<dbReference type="EMBL" id="JABMIG020000029">
    <property type="protein sequence ID" value="KAL3801049.1"/>
    <property type="molecule type" value="Genomic_DNA"/>
</dbReference>
<keyword evidence="4" id="KW-0325">Glycoprotein</keyword>
<dbReference type="AlphaFoldDB" id="A0ABD3QLG3"/>
<dbReference type="SUPFAM" id="SSF51445">
    <property type="entry name" value="(Trans)glycosidases"/>
    <property type="match status" value="1"/>
</dbReference>
<sequence>MRNPITSSDIISIRGKYLYIGDDDPSQRFFMRGIAFPIPPPSQTKRYYYSDADVVSEEELNDESYLSGWVSVLEQLASDSDINTIRLYEMDCRFNYSTFLSRAAELGIYVMIPLTTLLGPGVLSRSTVAPACYSRELFEYGASCLDRFWDYPNVIAGVVGNEVMNSLKGWKAAPCVKAYIDDLARYGKRVFRTRSKKGGGTVRKSLPLLYATQHDSPSAEQLPDEAIKLTFDYLSCHSVNSDSDEDRIRHLDSTVMFGINIESWCSSLQSFEYEENGIDESSYHALWRTLFKGTKLETTMDAVTTEVTVREIPTISPKPLSIPIVFSEMGCSKYLFNRDNGLQQPSLARDWKQIPVVLDHPLSDEMSGFIAYGYDGGGNEAFRMMGDDNTRWDGIEPLPPSLDYDNFCNEMSNTIKTESASDETSGGNLNANSTFWVPAECEEFSSKLEQLWGVALYPLAKMPSYSSKRESNLNILVDSAAVILSVPEQSEKSTLSVAAVAIFAFVAAITVAAKNQSSDTSEDKKIFRKIPRDSDYGSFKC</sequence>
<dbReference type="InterPro" id="IPR004886">
    <property type="entry name" value="Glucanosyltransferase"/>
</dbReference>
<evidence type="ECO:0000313" key="6">
    <source>
        <dbReference type="Proteomes" id="UP001516023"/>
    </source>
</evidence>
<evidence type="ECO:0000256" key="2">
    <source>
        <dbReference type="ARBA" id="ARBA00022729"/>
    </source>
</evidence>
<evidence type="ECO:0008006" key="7">
    <source>
        <dbReference type="Google" id="ProtNLM"/>
    </source>
</evidence>
<dbReference type="PANTHER" id="PTHR31468:SF2">
    <property type="entry name" value="1,3-BETA-GLUCANOSYLTRANSFERASE GAS1"/>
    <property type="match status" value="1"/>
</dbReference>
<dbReference type="Gene3D" id="3.20.20.80">
    <property type="entry name" value="Glycosidases"/>
    <property type="match status" value="1"/>
</dbReference>
<dbReference type="InterPro" id="IPR017853">
    <property type="entry name" value="GH"/>
</dbReference>
<comment type="similarity">
    <text evidence="1">Belongs to the glycosyl hydrolase 72 family.</text>
</comment>
<keyword evidence="2" id="KW-0732">Signal</keyword>
<evidence type="ECO:0000256" key="3">
    <source>
        <dbReference type="ARBA" id="ARBA00023157"/>
    </source>
</evidence>